<comment type="caution">
    <text evidence="2">The sequence shown here is derived from an EMBL/GenBank/DDBJ whole genome shotgun (WGS) entry which is preliminary data.</text>
</comment>
<name>A0ABT2WY60_9RHOB</name>
<accession>A0ABT2WY60</accession>
<feature type="region of interest" description="Disordered" evidence="1">
    <location>
        <begin position="146"/>
        <end position="183"/>
    </location>
</feature>
<dbReference type="EMBL" id="JAOVQO010000001">
    <property type="protein sequence ID" value="MCU9846409.1"/>
    <property type="molecule type" value="Genomic_DNA"/>
</dbReference>
<dbReference type="Pfam" id="PF02620">
    <property type="entry name" value="YceD"/>
    <property type="match status" value="1"/>
</dbReference>
<organism evidence="2 3">
    <name type="scientific">Albidovulum salinarum</name>
    <dbReference type="NCBI Taxonomy" id="2984153"/>
    <lineage>
        <taxon>Bacteria</taxon>
        <taxon>Pseudomonadati</taxon>
        <taxon>Pseudomonadota</taxon>
        <taxon>Alphaproteobacteria</taxon>
        <taxon>Rhodobacterales</taxon>
        <taxon>Paracoccaceae</taxon>
        <taxon>Albidovulum</taxon>
    </lineage>
</organism>
<evidence type="ECO:0000313" key="3">
    <source>
        <dbReference type="Proteomes" id="UP001209535"/>
    </source>
</evidence>
<keyword evidence="3" id="KW-1185">Reference proteome</keyword>
<dbReference type="Proteomes" id="UP001209535">
    <property type="component" value="Unassembled WGS sequence"/>
</dbReference>
<sequence>MSSHPTVAPHPLRVADLAARKPTRFDLKPESEMLERIAAEIGVVAVAKLRFRGELLPQGRRDWLLRAELGATVTQACVVSLAPVVTRIEETVERRYLADMPEPDGEEIEMPEDETAEPLPTVIDAGAVMVEALTLALPLYPRAEGAEIGTTSVTPPGSEPLADEERRPFAGLADLMKKNGGGE</sequence>
<gene>
    <name evidence="2" type="ORF">OEZ60_00125</name>
</gene>
<dbReference type="InterPro" id="IPR003772">
    <property type="entry name" value="YceD"/>
</dbReference>
<proteinExistence type="predicted"/>
<reference evidence="2 3" key="1">
    <citation type="submission" date="2022-10" db="EMBL/GenBank/DDBJ databases">
        <title>Defluviimonas sp. nov., isolated from ocean surface sediments.</title>
        <authorList>
            <person name="He W."/>
            <person name="Wang L."/>
            <person name="Zhang D.-F."/>
        </authorList>
    </citation>
    <scope>NUCLEOTIDE SEQUENCE [LARGE SCALE GENOMIC DNA]</scope>
    <source>
        <strain evidence="2 3">WL0024</strain>
    </source>
</reference>
<evidence type="ECO:0000313" key="2">
    <source>
        <dbReference type="EMBL" id="MCU9846409.1"/>
    </source>
</evidence>
<protein>
    <submittedName>
        <fullName evidence="2">DUF177 domain-containing protein</fullName>
    </submittedName>
</protein>
<dbReference type="RefSeq" id="WP_263331975.1">
    <property type="nucleotide sequence ID" value="NZ_JAOVQO010000001.1"/>
</dbReference>
<evidence type="ECO:0000256" key="1">
    <source>
        <dbReference type="SAM" id="MobiDB-lite"/>
    </source>
</evidence>